<dbReference type="EMBL" id="JAGSYN010000184">
    <property type="protein sequence ID" value="KAG7662090.1"/>
    <property type="molecule type" value="Genomic_DNA"/>
</dbReference>
<reference evidence="2 3" key="1">
    <citation type="journal article" date="2021" name="DNA Res.">
        <title>Genome analysis of Candida subhashii reveals its hybrid nature and dual mitochondrial genome conformations.</title>
        <authorList>
            <person name="Mixao V."/>
            <person name="Hegedusova E."/>
            <person name="Saus E."/>
            <person name="Pryszcz L.P."/>
            <person name="Cillingova A."/>
            <person name="Nosek J."/>
            <person name="Gabaldon T."/>
        </authorList>
    </citation>
    <scope>NUCLEOTIDE SEQUENCE [LARGE SCALE GENOMIC DNA]</scope>
    <source>
        <strain evidence="2 3">CBS 10753</strain>
    </source>
</reference>
<comment type="caution">
    <text evidence="2">The sequence shown here is derived from an EMBL/GenBank/DDBJ whole genome shotgun (WGS) entry which is preliminary data.</text>
</comment>
<evidence type="ECO:0008006" key="4">
    <source>
        <dbReference type="Google" id="ProtNLM"/>
    </source>
</evidence>
<dbReference type="AlphaFoldDB" id="A0A8J5UV72"/>
<dbReference type="Proteomes" id="UP000694255">
    <property type="component" value="Unassembled WGS sequence"/>
</dbReference>
<evidence type="ECO:0000256" key="1">
    <source>
        <dbReference type="SAM" id="SignalP"/>
    </source>
</evidence>
<accession>A0A8J5UV72</accession>
<gene>
    <name evidence="2" type="ORF">J8A68_004352</name>
</gene>
<keyword evidence="3" id="KW-1185">Reference proteome</keyword>
<protein>
    <recommendedName>
        <fullName evidence="4">Mating factor alpha</fullName>
    </recommendedName>
</protein>
<dbReference type="RefSeq" id="XP_049262323.1">
    <property type="nucleotide sequence ID" value="XM_049408301.1"/>
</dbReference>
<feature type="signal peptide" evidence="1">
    <location>
        <begin position="1"/>
        <end position="20"/>
    </location>
</feature>
<proteinExistence type="predicted"/>
<keyword evidence="1" id="KW-0732">Signal</keyword>
<dbReference type="OrthoDB" id="4018264at2759"/>
<dbReference type="GeneID" id="73471152"/>
<feature type="chain" id="PRO_5035264489" description="Mating factor alpha" evidence="1">
    <location>
        <begin position="21"/>
        <end position="166"/>
    </location>
</feature>
<organism evidence="2 3">
    <name type="scientific">[Candida] subhashii</name>
    <dbReference type="NCBI Taxonomy" id="561895"/>
    <lineage>
        <taxon>Eukaryota</taxon>
        <taxon>Fungi</taxon>
        <taxon>Dikarya</taxon>
        <taxon>Ascomycota</taxon>
        <taxon>Saccharomycotina</taxon>
        <taxon>Pichiomycetes</taxon>
        <taxon>Debaryomycetaceae</taxon>
        <taxon>Spathaspora</taxon>
    </lineage>
</organism>
<evidence type="ECO:0000313" key="2">
    <source>
        <dbReference type="EMBL" id="KAG7662090.1"/>
    </source>
</evidence>
<evidence type="ECO:0000313" key="3">
    <source>
        <dbReference type="Proteomes" id="UP000694255"/>
    </source>
</evidence>
<name>A0A8J5UV72_9ASCO</name>
<sequence>MKFSLALLAAALASTVVCDATATEEASEEVFIPEDAINLIIPVADDEFPMVAKYGDSQAILVVNGTTLELSKNDLSKRDAEARPFGFRWTRYGWFEPLAKRDEGADAGLAKRDADAEARAFGFRWTRYGWFEPLAKRDDSGLAKRDADARPFGFRWTRYGWFEPLA</sequence>